<dbReference type="PANTHER" id="PTHR45614:SF273">
    <property type="entry name" value="MYB DOMAIN PROTEIN 100-RELATED"/>
    <property type="match status" value="1"/>
</dbReference>
<feature type="domain" description="Myb-like" evidence="8">
    <location>
        <begin position="225"/>
        <end position="275"/>
    </location>
</feature>
<dbReference type="GO" id="GO:0010376">
    <property type="term" value="P:stomatal complex formation"/>
    <property type="evidence" value="ECO:0007669"/>
    <property type="project" value="UniProtKB-ARBA"/>
</dbReference>
<dbReference type="PANTHER" id="PTHR45614">
    <property type="entry name" value="MYB PROTEIN-RELATED"/>
    <property type="match status" value="1"/>
</dbReference>
<dbReference type="ExpressionAtlas" id="A0A178UAQ0">
    <property type="expression patterns" value="baseline and differential"/>
</dbReference>
<protein>
    <submittedName>
        <fullName evidence="10">MYB22</fullName>
    </submittedName>
</protein>
<dbReference type="GO" id="GO:1902584">
    <property type="term" value="P:positive regulation of response to water deprivation"/>
    <property type="evidence" value="ECO:0007669"/>
    <property type="project" value="UniProtKB-ARBA"/>
</dbReference>
<dbReference type="InterPro" id="IPR001005">
    <property type="entry name" value="SANT/Myb"/>
</dbReference>
<feature type="domain" description="HTH myb-type" evidence="9">
    <location>
        <begin position="280"/>
        <end position="330"/>
    </location>
</feature>
<dbReference type="SUPFAM" id="SSF46689">
    <property type="entry name" value="Homeodomain-like"/>
    <property type="match status" value="1"/>
</dbReference>
<evidence type="ECO:0000313" key="10">
    <source>
        <dbReference type="EMBL" id="OAO89741.1"/>
    </source>
</evidence>
<accession>A0A178UAQ0</accession>
<dbReference type="PROSITE" id="PS51294">
    <property type="entry name" value="HTH_MYB"/>
    <property type="match status" value="2"/>
</dbReference>
<evidence type="ECO:0000259" key="9">
    <source>
        <dbReference type="PROSITE" id="PS51294"/>
    </source>
</evidence>
<dbReference type="InterPro" id="IPR050560">
    <property type="entry name" value="MYB_TF"/>
</dbReference>
<dbReference type="GO" id="GO:0010052">
    <property type="term" value="P:guard cell differentiation"/>
    <property type="evidence" value="ECO:0007669"/>
    <property type="project" value="UniProtKB-ARBA"/>
</dbReference>
<evidence type="ECO:0000313" key="11">
    <source>
        <dbReference type="Proteomes" id="UP000078284"/>
    </source>
</evidence>
<comment type="subunit">
    <text evidence="7">Interacts with RBR1.</text>
</comment>
<comment type="caution">
    <text evidence="10">The sequence shown here is derived from an EMBL/GenBank/DDBJ whole genome shotgun (WGS) entry which is preliminary data.</text>
</comment>
<dbReference type="CDD" id="cd00167">
    <property type="entry name" value="SANT"/>
    <property type="match status" value="2"/>
</dbReference>
<dbReference type="PROSITE" id="PS50090">
    <property type="entry name" value="MYB_LIKE"/>
    <property type="match status" value="2"/>
</dbReference>
<dbReference type="GO" id="GO:0009629">
    <property type="term" value="P:response to gravity"/>
    <property type="evidence" value="ECO:0007669"/>
    <property type="project" value="UniProtKB-ARBA"/>
</dbReference>
<gene>
    <name evidence="10" type="ordered locus">AXX17_At5g38160</name>
</gene>
<dbReference type="GO" id="GO:0010444">
    <property type="term" value="P:guard mother cell differentiation"/>
    <property type="evidence" value="ECO:0007669"/>
    <property type="project" value="UniProtKB-ARBA"/>
</dbReference>
<evidence type="ECO:0000256" key="5">
    <source>
        <dbReference type="ARBA" id="ARBA00023163"/>
    </source>
</evidence>
<dbReference type="GO" id="GO:0009554">
    <property type="term" value="P:megasporogenesis"/>
    <property type="evidence" value="ECO:0007669"/>
    <property type="project" value="UniProtKB-ARBA"/>
</dbReference>
<sequence>MEFSLISDENFILNDAHRCPVNDDASHIPKNNLNFFNDNLGQSSRTGWSFSPDLTDISNQHHHQNLIPLIPNYDSQNQNLDTNQNHLVYNSSSYEIPSNYPFMSIKSYSNIDTLEQSMNNIVNNGKIHMIDNPPIFANPKGIFENFHDLQEYTIGNEIVHNEELTKKGYEPTLDKVMGEPQLFDVPVLEGIKNTTNEIMNQLEDDKMKKTYENKKEASTSKYLKKSDITKKRWTESEDIKLKEMVALEPKKWTKVAKHFEGRTPKQCRERWHNHARPNVKKTTWSEEEDQILIEVHKVIGAKWIQISEQLPGRSYNNVKNHWNTTKRRVQNKSGRTVNRVGNNILENYIRSITINNDDESDGEPTNIENYHDDSEDMLYGEMNLSPEAITQTTKPLTDASTISPYIPMPKENYTLEVCESLEDYLELLRWWD</sequence>
<comment type="subcellular location">
    <subcellularLocation>
        <location evidence="1">Nucleus</location>
    </subcellularLocation>
</comment>
<evidence type="ECO:0000256" key="3">
    <source>
        <dbReference type="ARBA" id="ARBA00023015"/>
    </source>
</evidence>
<feature type="domain" description="HTH myb-type" evidence="9">
    <location>
        <begin position="225"/>
        <end position="279"/>
    </location>
</feature>
<dbReference type="InterPro" id="IPR009057">
    <property type="entry name" value="Homeodomain-like_sf"/>
</dbReference>
<dbReference type="EMBL" id="LUHQ01000005">
    <property type="protein sequence ID" value="OAO89741.1"/>
    <property type="molecule type" value="Genomic_DNA"/>
</dbReference>
<dbReference type="GO" id="GO:0043565">
    <property type="term" value="F:sequence-specific DNA binding"/>
    <property type="evidence" value="ECO:0007669"/>
    <property type="project" value="UniProtKB-ARBA"/>
</dbReference>
<evidence type="ECO:0000256" key="6">
    <source>
        <dbReference type="ARBA" id="ARBA00023242"/>
    </source>
</evidence>
<dbReference type="GO" id="GO:0048364">
    <property type="term" value="P:root development"/>
    <property type="evidence" value="ECO:0007669"/>
    <property type="project" value="UniProtKB-ARBA"/>
</dbReference>
<dbReference type="FunFam" id="1.10.10.60:FF:000355">
    <property type="entry name" value="Transcription factor MYB124"/>
    <property type="match status" value="1"/>
</dbReference>
<dbReference type="GO" id="GO:0032875">
    <property type="term" value="P:regulation of DNA endoreduplication"/>
    <property type="evidence" value="ECO:0007669"/>
    <property type="project" value="UniProtKB-ARBA"/>
</dbReference>
<dbReference type="GO" id="GO:0003700">
    <property type="term" value="F:DNA-binding transcription factor activity"/>
    <property type="evidence" value="ECO:0007669"/>
    <property type="project" value="UniProtKB-ARBA"/>
</dbReference>
<keyword evidence="6" id="KW-0539">Nucleus</keyword>
<reference evidence="11" key="1">
    <citation type="journal article" date="2016" name="Proc. Natl. Acad. Sci. U.S.A.">
        <title>Chromosome-level assembly of Arabidopsis thaliana Ler reveals the extent of translocation and inversion polymorphisms.</title>
        <authorList>
            <person name="Zapata L."/>
            <person name="Ding J."/>
            <person name="Willing E.M."/>
            <person name="Hartwig B."/>
            <person name="Bezdan D."/>
            <person name="Jiao W.B."/>
            <person name="Patel V."/>
            <person name="Velikkakam James G."/>
            <person name="Koornneef M."/>
            <person name="Ossowski S."/>
            <person name="Schneeberger K."/>
        </authorList>
    </citation>
    <scope>NUCLEOTIDE SEQUENCE [LARGE SCALE GENOMIC DNA]</scope>
    <source>
        <strain evidence="11">cv. Landsberg erecta</strain>
    </source>
</reference>
<dbReference type="SMART" id="SM00717">
    <property type="entry name" value="SANT"/>
    <property type="match status" value="2"/>
</dbReference>
<dbReference type="AlphaFoldDB" id="A0A178UAQ0"/>
<dbReference type="GO" id="GO:1901333">
    <property type="term" value="P:positive regulation of lateral root development"/>
    <property type="evidence" value="ECO:0007669"/>
    <property type="project" value="UniProtKB-ARBA"/>
</dbReference>
<dbReference type="GO" id="GO:1902806">
    <property type="term" value="P:regulation of cell cycle G1/S phase transition"/>
    <property type="evidence" value="ECO:0007669"/>
    <property type="project" value="UniProtKB-ARBA"/>
</dbReference>
<proteinExistence type="predicted"/>
<dbReference type="GO" id="GO:0050891">
    <property type="term" value="P:multicellular organismal-level water homeostasis"/>
    <property type="evidence" value="ECO:0007669"/>
    <property type="project" value="UniProtKB-ARBA"/>
</dbReference>
<dbReference type="GO" id="GO:1901002">
    <property type="term" value="P:positive regulation of response to salt stress"/>
    <property type="evidence" value="ECO:0007669"/>
    <property type="project" value="UniProtKB-ARBA"/>
</dbReference>
<dbReference type="Pfam" id="PF13921">
    <property type="entry name" value="Myb_DNA-bind_6"/>
    <property type="match status" value="1"/>
</dbReference>
<dbReference type="GO" id="GO:0010235">
    <property type="term" value="P:guard mother cell cytokinesis"/>
    <property type="evidence" value="ECO:0007669"/>
    <property type="project" value="UniProtKB-ARBA"/>
</dbReference>
<dbReference type="GO" id="GO:0005634">
    <property type="term" value="C:nucleus"/>
    <property type="evidence" value="ECO:0007669"/>
    <property type="project" value="UniProtKB-SubCell"/>
</dbReference>
<evidence type="ECO:0000259" key="8">
    <source>
        <dbReference type="PROSITE" id="PS50090"/>
    </source>
</evidence>
<keyword evidence="5" id="KW-0804">Transcription</keyword>
<organism evidence="10 11">
    <name type="scientific">Arabidopsis thaliana</name>
    <name type="common">Mouse-ear cress</name>
    <dbReference type="NCBI Taxonomy" id="3702"/>
    <lineage>
        <taxon>Eukaryota</taxon>
        <taxon>Viridiplantae</taxon>
        <taxon>Streptophyta</taxon>
        <taxon>Embryophyta</taxon>
        <taxon>Tracheophyta</taxon>
        <taxon>Spermatophyta</taxon>
        <taxon>Magnoliopsida</taxon>
        <taxon>eudicotyledons</taxon>
        <taxon>Gunneridae</taxon>
        <taxon>Pentapetalae</taxon>
        <taxon>rosids</taxon>
        <taxon>malvids</taxon>
        <taxon>Brassicales</taxon>
        <taxon>Brassicaceae</taxon>
        <taxon>Camelineae</taxon>
        <taxon>Arabidopsis</taxon>
    </lineage>
</organism>
<evidence type="ECO:0000256" key="1">
    <source>
        <dbReference type="ARBA" id="ARBA00004123"/>
    </source>
</evidence>
<keyword evidence="3" id="KW-0805">Transcription regulation</keyword>
<feature type="domain" description="Myb-like" evidence="8">
    <location>
        <begin position="276"/>
        <end position="326"/>
    </location>
</feature>
<dbReference type="GO" id="GO:2000037">
    <property type="term" value="P:regulation of stomatal complex patterning"/>
    <property type="evidence" value="ECO:0007669"/>
    <property type="project" value="UniProtKB-ARBA"/>
</dbReference>
<evidence type="ECO:0000256" key="4">
    <source>
        <dbReference type="ARBA" id="ARBA00023125"/>
    </source>
</evidence>
<keyword evidence="4" id="KW-0238">DNA-binding</keyword>
<evidence type="ECO:0000256" key="2">
    <source>
        <dbReference type="ARBA" id="ARBA00022737"/>
    </source>
</evidence>
<evidence type="ECO:0000256" key="7">
    <source>
        <dbReference type="ARBA" id="ARBA00063045"/>
    </source>
</evidence>
<dbReference type="Gene3D" id="1.10.10.60">
    <property type="entry name" value="Homeodomain-like"/>
    <property type="match status" value="2"/>
</dbReference>
<dbReference type="Proteomes" id="UP000078284">
    <property type="component" value="Chromosome 5"/>
</dbReference>
<keyword evidence="2" id="KW-0677">Repeat</keyword>
<dbReference type="InterPro" id="IPR017930">
    <property type="entry name" value="Myb_dom"/>
</dbReference>
<name>A0A178UAQ0_ARATH</name>
<dbReference type="GO" id="GO:0009737">
    <property type="term" value="P:response to abscisic acid"/>
    <property type="evidence" value="ECO:0007669"/>
    <property type="project" value="UniProtKB-ARBA"/>
</dbReference>